<reference evidence="2 3" key="1">
    <citation type="submission" date="2019-10" db="EMBL/GenBank/DDBJ databases">
        <title>Description of Paenibacillus pedi sp. nov.</title>
        <authorList>
            <person name="Carlier A."/>
            <person name="Qi S."/>
        </authorList>
    </citation>
    <scope>NUCLEOTIDE SEQUENCE [LARGE SCALE GENOMIC DNA]</scope>
    <source>
        <strain evidence="2 3">LMG 31457</strain>
    </source>
</reference>
<dbReference type="InterPro" id="IPR006059">
    <property type="entry name" value="SBP"/>
</dbReference>
<dbReference type="EMBL" id="WHNZ01000079">
    <property type="protein sequence ID" value="NOV04234.1"/>
    <property type="molecule type" value="Genomic_DNA"/>
</dbReference>
<name>A0ABX1ZZF0_9BACL</name>
<evidence type="ECO:0000313" key="3">
    <source>
        <dbReference type="Proteomes" id="UP000618579"/>
    </source>
</evidence>
<accession>A0ABX1ZZF0</accession>
<dbReference type="Pfam" id="PF01547">
    <property type="entry name" value="SBP_bac_1"/>
    <property type="match status" value="1"/>
</dbReference>
<feature type="domain" description="DUF3502" evidence="1">
    <location>
        <begin position="427"/>
        <end position="492"/>
    </location>
</feature>
<gene>
    <name evidence="2" type="ORF">GC097_30090</name>
</gene>
<organism evidence="2 3">
    <name type="scientific">Paenibacillus planticolens</name>
    <dbReference type="NCBI Taxonomy" id="2654976"/>
    <lineage>
        <taxon>Bacteria</taxon>
        <taxon>Bacillati</taxon>
        <taxon>Bacillota</taxon>
        <taxon>Bacilli</taxon>
        <taxon>Bacillales</taxon>
        <taxon>Paenibacillaceae</taxon>
        <taxon>Paenibacillus</taxon>
    </lineage>
</organism>
<dbReference type="PANTHER" id="PTHR43649">
    <property type="entry name" value="ARABINOSE-BINDING PROTEIN-RELATED"/>
    <property type="match status" value="1"/>
</dbReference>
<dbReference type="RefSeq" id="WP_171687036.1">
    <property type="nucleotide sequence ID" value="NZ_WHNZ01000079.1"/>
</dbReference>
<dbReference type="Proteomes" id="UP000618579">
    <property type="component" value="Unassembled WGS sequence"/>
</dbReference>
<evidence type="ECO:0000313" key="2">
    <source>
        <dbReference type="EMBL" id="NOV04234.1"/>
    </source>
</evidence>
<dbReference type="SUPFAM" id="SSF53850">
    <property type="entry name" value="Periplasmic binding protein-like II"/>
    <property type="match status" value="1"/>
</dbReference>
<protein>
    <submittedName>
        <fullName evidence="2">Extracellular solute-binding protein</fullName>
    </submittedName>
</protein>
<dbReference type="InterPro" id="IPR050490">
    <property type="entry name" value="Bact_solute-bd_prot1"/>
</dbReference>
<dbReference type="Gene3D" id="3.40.190.10">
    <property type="entry name" value="Periplasmic binding protein-like II"/>
    <property type="match status" value="1"/>
</dbReference>
<dbReference type="Pfam" id="PF12010">
    <property type="entry name" value="DUF3502"/>
    <property type="match status" value="1"/>
</dbReference>
<sequence>MRIRGIRIALQVLSLILVTVQLAGCTWSQKKSDQPPSMKQSPDSVITFYFYTETQRDMGEIETEISKITKEKLNVTVKFMPYMSTSELQQMMMTADNRQIDLMLTGSSTINTLIDGNQLIPLNHLLATEGQDIQKVLGPDILNSVVRNGGIFGIPSMRDLATNYGIVMRKDIVDTYKIDTSQIKSIADLQTVFQTIKEKEPGLTPLVPYAGSIYGGIRSGTYDELEDSIGILPAYDNDLKIVNIYESEQYAKDLNLIRTWYLSGFIDPDVVFKRSSAAELVRAGRAFAYFSPLKPNVEQQESRLTGYPMVAVPFSQPVMTTKQLNTSIMTIHKNSKNPEKAMSILNLLYSDERIINLLDNGIEGKHYIQIAPNVIDFPEGINASNTGYVYKSWAVGNQFLSHVWKDDGDDIWTKMDVFNKTARLSKALGFTFDSSPVKAEYAAVKSVLKQYAYALETGTYEPAVKLPEFNVRLKAAGIDTVIKEKQRQLLVWDQNKRFNQNQAGGNK</sequence>
<dbReference type="InterPro" id="IPR022627">
    <property type="entry name" value="DUF3502"/>
</dbReference>
<proteinExistence type="predicted"/>
<keyword evidence="3" id="KW-1185">Reference proteome</keyword>
<dbReference type="PANTHER" id="PTHR43649:SF17">
    <property type="entry name" value="ABC TRANSPORTER SOLUTE BINDING PROTEIN-SUGAR TRANSPORT"/>
    <property type="match status" value="1"/>
</dbReference>
<evidence type="ECO:0000259" key="1">
    <source>
        <dbReference type="Pfam" id="PF12010"/>
    </source>
</evidence>
<comment type="caution">
    <text evidence="2">The sequence shown here is derived from an EMBL/GenBank/DDBJ whole genome shotgun (WGS) entry which is preliminary data.</text>
</comment>